<dbReference type="OrthoDB" id="997232at2759"/>
<dbReference type="GO" id="GO:0015074">
    <property type="term" value="P:DNA integration"/>
    <property type="evidence" value="ECO:0007669"/>
    <property type="project" value="InterPro"/>
</dbReference>
<protein>
    <submittedName>
        <fullName evidence="2">Integrase</fullName>
    </submittedName>
</protein>
<keyword evidence="3" id="KW-1185">Reference proteome</keyword>
<dbReference type="InterPro" id="IPR012337">
    <property type="entry name" value="RNaseH-like_sf"/>
</dbReference>
<dbReference type="InterPro" id="IPR001584">
    <property type="entry name" value="Integrase_cat-core"/>
</dbReference>
<dbReference type="GO" id="GO:0003676">
    <property type="term" value="F:nucleic acid binding"/>
    <property type="evidence" value="ECO:0007669"/>
    <property type="project" value="InterPro"/>
</dbReference>
<name>A0A5B6X1W1_9ROSI</name>
<dbReference type="InterPro" id="IPR036397">
    <property type="entry name" value="RNaseH_sf"/>
</dbReference>
<gene>
    <name evidence="2" type="ORF">EPI10_030756</name>
</gene>
<proteinExistence type="predicted"/>
<evidence type="ECO:0000259" key="1">
    <source>
        <dbReference type="PROSITE" id="PS50994"/>
    </source>
</evidence>
<dbReference type="Proteomes" id="UP000325315">
    <property type="component" value="Unassembled WGS sequence"/>
</dbReference>
<dbReference type="AlphaFoldDB" id="A0A5B6X1W1"/>
<organism evidence="2 3">
    <name type="scientific">Gossypium australe</name>
    <dbReference type="NCBI Taxonomy" id="47621"/>
    <lineage>
        <taxon>Eukaryota</taxon>
        <taxon>Viridiplantae</taxon>
        <taxon>Streptophyta</taxon>
        <taxon>Embryophyta</taxon>
        <taxon>Tracheophyta</taxon>
        <taxon>Spermatophyta</taxon>
        <taxon>Magnoliopsida</taxon>
        <taxon>eudicotyledons</taxon>
        <taxon>Gunneridae</taxon>
        <taxon>Pentapetalae</taxon>
        <taxon>rosids</taxon>
        <taxon>malvids</taxon>
        <taxon>Malvales</taxon>
        <taxon>Malvaceae</taxon>
        <taxon>Malvoideae</taxon>
        <taxon>Gossypium</taxon>
    </lineage>
</organism>
<dbReference type="Gene3D" id="3.30.420.10">
    <property type="entry name" value="Ribonuclease H-like superfamily/Ribonuclease H"/>
    <property type="match status" value="1"/>
</dbReference>
<sequence>MDFVSGSPLSPKKKDAIWVVVDQLTKSAHFIPVRTNYSLGRLAELYIAEIVRLHGVPILIISDRESRFTSRF</sequence>
<feature type="domain" description="Integrase catalytic" evidence="1">
    <location>
        <begin position="1"/>
        <end position="72"/>
    </location>
</feature>
<dbReference type="PANTHER" id="PTHR45835">
    <property type="entry name" value="YALI0A06105P"/>
    <property type="match status" value="1"/>
</dbReference>
<dbReference type="EMBL" id="SMMG02000001">
    <property type="protein sequence ID" value="KAA3486887.1"/>
    <property type="molecule type" value="Genomic_DNA"/>
</dbReference>
<dbReference type="PANTHER" id="PTHR45835:SF99">
    <property type="entry name" value="CHROMO DOMAIN-CONTAINING PROTEIN-RELATED"/>
    <property type="match status" value="1"/>
</dbReference>
<evidence type="ECO:0000313" key="2">
    <source>
        <dbReference type="EMBL" id="KAA3486887.1"/>
    </source>
</evidence>
<dbReference type="SUPFAM" id="SSF53098">
    <property type="entry name" value="Ribonuclease H-like"/>
    <property type="match status" value="1"/>
</dbReference>
<comment type="caution">
    <text evidence="2">The sequence shown here is derived from an EMBL/GenBank/DDBJ whole genome shotgun (WGS) entry which is preliminary data.</text>
</comment>
<reference evidence="3" key="1">
    <citation type="journal article" date="2019" name="Plant Biotechnol. J.">
        <title>Genome sequencing of the Australian wild diploid species Gossypium australe highlights disease resistance and delayed gland morphogenesis.</title>
        <authorList>
            <person name="Cai Y."/>
            <person name="Cai X."/>
            <person name="Wang Q."/>
            <person name="Wang P."/>
            <person name="Zhang Y."/>
            <person name="Cai C."/>
            <person name="Xu Y."/>
            <person name="Wang K."/>
            <person name="Zhou Z."/>
            <person name="Wang C."/>
            <person name="Geng S."/>
            <person name="Li B."/>
            <person name="Dong Q."/>
            <person name="Hou Y."/>
            <person name="Wang H."/>
            <person name="Ai P."/>
            <person name="Liu Z."/>
            <person name="Yi F."/>
            <person name="Sun M."/>
            <person name="An G."/>
            <person name="Cheng J."/>
            <person name="Zhang Y."/>
            <person name="Shi Q."/>
            <person name="Xie Y."/>
            <person name="Shi X."/>
            <person name="Chang Y."/>
            <person name="Huang F."/>
            <person name="Chen Y."/>
            <person name="Hong S."/>
            <person name="Mi L."/>
            <person name="Sun Q."/>
            <person name="Zhang L."/>
            <person name="Zhou B."/>
            <person name="Peng R."/>
            <person name="Zhang X."/>
            <person name="Liu F."/>
        </authorList>
    </citation>
    <scope>NUCLEOTIDE SEQUENCE [LARGE SCALE GENOMIC DNA]</scope>
    <source>
        <strain evidence="3">cv. PA1801</strain>
    </source>
</reference>
<accession>A0A5B6X1W1</accession>
<dbReference type="PROSITE" id="PS50994">
    <property type="entry name" value="INTEGRASE"/>
    <property type="match status" value="1"/>
</dbReference>
<evidence type="ECO:0000313" key="3">
    <source>
        <dbReference type="Proteomes" id="UP000325315"/>
    </source>
</evidence>